<accession>A0A494XDV1</accession>
<feature type="compositionally biased region" description="Basic residues" evidence="1">
    <location>
        <begin position="235"/>
        <end position="247"/>
    </location>
</feature>
<feature type="region of interest" description="Disordered" evidence="1">
    <location>
        <begin position="98"/>
        <end position="175"/>
    </location>
</feature>
<feature type="compositionally biased region" description="Basic and acidic residues" evidence="1">
    <location>
        <begin position="212"/>
        <end position="234"/>
    </location>
</feature>
<keyword evidence="2" id="KW-1133">Transmembrane helix</keyword>
<feature type="transmembrane region" description="Helical" evidence="2">
    <location>
        <begin position="326"/>
        <end position="342"/>
    </location>
</feature>
<gene>
    <name evidence="3" type="ORF">D7S86_22080</name>
</gene>
<evidence type="ECO:0000313" key="4">
    <source>
        <dbReference type="Proteomes" id="UP000270342"/>
    </source>
</evidence>
<keyword evidence="2" id="KW-0472">Membrane</keyword>
<evidence type="ECO:0000256" key="2">
    <source>
        <dbReference type="SAM" id="Phobius"/>
    </source>
</evidence>
<organism evidence="3 4">
    <name type="scientific">Pararobbsia silviterrae</name>
    <dbReference type="NCBI Taxonomy" id="1792498"/>
    <lineage>
        <taxon>Bacteria</taxon>
        <taxon>Pseudomonadati</taxon>
        <taxon>Pseudomonadota</taxon>
        <taxon>Betaproteobacteria</taxon>
        <taxon>Burkholderiales</taxon>
        <taxon>Burkholderiaceae</taxon>
        <taxon>Pararobbsia</taxon>
    </lineage>
</organism>
<feature type="compositionally biased region" description="Polar residues" evidence="1">
    <location>
        <begin position="148"/>
        <end position="162"/>
    </location>
</feature>
<evidence type="ECO:0000256" key="1">
    <source>
        <dbReference type="SAM" id="MobiDB-lite"/>
    </source>
</evidence>
<name>A0A494XDV1_9BURK</name>
<feature type="transmembrane region" description="Helical" evidence="2">
    <location>
        <begin position="284"/>
        <end position="306"/>
    </location>
</feature>
<reference evidence="3 4" key="1">
    <citation type="submission" date="2018-10" db="EMBL/GenBank/DDBJ databases">
        <title>Robbsia sp. DHC34, isolated from soil.</title>
        <authorList>
            <person name="Gao Z.-H."/>
            <person name="Qiu L.-H."/>
        </authorList>
    </citation>
    <scope>NUCLEOTIDE SEQUENCE [LARGE SCALE GENOMIC DNA]</scope>
    <source>
        <strain evidence="3 4">DHC34</strain>
    </source>
</reference>
<dbReference type="Proteomes" id="UP000270342">
    <property type="component" value="Unassembled WGS sequence"/>
</dbReference>
<feature type="region of interest" description="Disordered" evidence="1">
    <location>
        <begin position="212"/>
        <end position="247"/>
    </location>
</feature>
<feature type="compositionally biased region" description="Basic and acidic residues" evidence="1">
    <location>
        <begin position="123"/>
        <end position="147"/>
    </location>
</feature>
<sequence length="1788" mass="198974">MPRRTARPSSSDLSYARCDGATATTVESRTRLPVRRSDDRHAHIVYLSEGEDVESHVRYAQRETVVFVEDLGPEFEPRETLPADSPVIFAEFGVPHDIEDIEDIDTPAPTRGVNEDSGASAHETTHADADRPSASREGEGADSDRTRAQSAFESADAGTSTARADHAPPLQQRSRSNPSFFAYLFDDVARQADDQATRDQTVAFLGHAPEWEGRRFIPRPPPDEPKRARPGDRGPKKRGRESRRALKHRQRIYRAAMADEDARMASNAERRGVRAWIDRHGKDGLIAAGFLIGIAMALCLAVYILLVMGLRSLGDVRGTRDNGDDLRAIAAGIWMVAMVVMLRTRGAKRRLAAAYSQLHTHFTPSIQSHAKWIAPPADAPSDRASYAEALFANDTIPVAPTSPSDDGAGVPVADTNALTFSADFNGTSEASLSNATGPPNIPWPVDVLRQHYRRTSPERMHRDLINEGGNGTLRDHFVEALFEEASDEGADRFEALTAADRIDVHDVWLDTQTFGKGGIEGYVFDRFAAPIVRGEIRLSDLYDVATNTSRVFGQADEYAAPLTSHLIDVRFPLAKVATMRNVTLGAPGYHELHVGAHALNAAGFDLANLTERDFRTAAKATFIEALRDPDVLSWLIEAVQFPAKIRYVSKTKATARYTDIPIDVVTDFVGTIMGMDSSATVVTDFWAALSQRESLTRIAERTLKAEVDLGLCHARTPLATAADGKCRIAKQYGSTLLGGANLLRDMASRPLDLYLEQNERILKRYEAYDRQRVNAYLRSLPAAENARFAQSEVLILHDKNFSLWGHLTEGIRVLRSNFTFLLVRTEAEQSLYVLTVSNDAYVTHAVIHLAGKDPFAHYALTFGAEPERTVEIRLAPSGRSKGENQPVSTLAESIVSDHLDTMRRDLNRVEFDNLGKDAVLEFFKWWIDPVYNCRSDPLDTELGPMLCSWDLGFMIYGLAESISALPLRLGYIGSRRLIEEMSTIEAEKMSLDAFKKLGQRILEGAGTQAARFMAEGEVLAVLKSWVGWTYPLSWAIVKRIRPTWRYLMDTVGVLDDQSVLLTMPRATRLPASNRPMDVDSRFVQAQVNDVLSLSRLDIELPIFGEAYETSGFAFKPWVPERGIYAVSMPKEGLDLVGLAVKVDGQWYRYVPTRTDLSAGLIEPVDSSESEGVRFAVALNKGRVESVPYMDVLNEARPRGVLSGADDDLGWTSIERWLDPYDAEVERFAVLSPEKKLHRVRATEQQAYGATQVLRTAIEIDGAYFRFTALNRDQTWGVISNPSPHSAFGLDDADIFVEWDRGRWQSMAPENVKRFKPRLMRDRALAPYRTDERPEVHEGPLSDELTPSEKGDYGLAFIEGQYYAARPISADDPSAGIEVIDLNGKRPPVRLSPGRKPNDYALDRAWMAEVRRSNPRPPQTRSYSLKEYFAQCAVRRVVRSPTGGARPACDLSLKRSDSGLLSDYVGAKADILSIRSVMESILDANSIDTRLVMGTLCKILAGGRRGPLRFGEIKKMMLDTFNAVERIDPDKNIGWKDLIEDDALTLAETERRSIDEKPLGSKKVMWVSRIASGNQLKFLDEAEYRWDSRGTLFHEMSHADTASHAEDLDLRCVPRVGEDTPSELTAYVRYSDDATHIDVSYLVMLKLQADLGVVEDAMMNGDTREIFLRLAIQCHRDSGFRTYLEGLYDRFIGELMTNVDRRVADLKAKAQAELKDLIAERARVEKLGTGSGAELRQKIAVASRAIQAINRDVVIAQGLVPSEIPPFYVDVARMQWQGPTAFAQASSTR</sequence>
<protein>
    <submittedName>
        <fullName evidence="3">Uncharacterized protein</fullName>
    </submittedName>
</protein>
<proteinExistence type="predicted"/>
<evidence type="ECO:0000313" key="3">
    <source>
        <dbReference type="EMBL" id="RKP48688.1"/>
    </source>
</evidence>
<comment type="caution">
    <text evidence="3">The sequence shown here is derived from an EMBL/GenBank/DDBJ whole genome shotgun (WGS) entry which is preliminary data.</text>
</comment>
<dbReference type="EMBL" id="RBZU01000011">
    <property type="protein sequence ID" value="RKP48688.1"/>
    <property type="molecule type" value="Genomic_DNA"/>
</dbReference>
<keyword evidence="2" id="KW-0812">Transmembrane</keyword>
<keyword evidence="4" id="KW-1185">Reference proteome</keyword>